<evidence type="ECO:0000313" key="5">
    <source>
        <dbReference type="Proteomes" id="UP001596156"/>
    </source>
</evidence>
<reference evidence="4" key="5">
    <citation type="submission" date="2024-09" db="EMBL/GenBank/DDBJ databases">
        <authorList>
            <person name="Sun Q."/>
            <person name="Mori K."/>
        </authorList>
    </citation>
    <scope>NUCLEOTIDE SEQUENCE</scope>
    <source>
        <strain evidence="4">CGMCC 4.1598</strain>
    </source>
</reference>
<dbReference type="AlphaFoldDB" id="A0A2P1G6D0"/>
<reference evidence="4" key="1">
    <citation type="journal article" date="2014" name="Int. J. Syst. Evol. Microbiol.">
        <title>Complete genome of a new Firmicutes species belonging to the dominant human colonic microbiota ('Ruminococcus bicirculans') reveals two chromosomes and a selective capacity to utilize plant glucans.</title>
        <authorList>
            <consortium name="NISC Comparative Sequencing Program"/>
            <person name="Wegmann U."/>
            <person name="Louis P."/>
            <person name="Goesmann A."/>
            <person name="Henrissat B."/>
            <person name="Duncan S.H."/>
            <person name="Flint H.J."/>
        </authorList>
    </citation>
    <scope>NUCLEOTIDE SEQUENCE</scope>
    <source>
        <strain evidence="4">CGMCC 4.1598</strain>
    </source>
</reference>
<dbReference type="InterPro" id="IPR055378">
    <property type="entry name" value="GH3_C"/>
</dbReference>
<evidence type="ECO:0000259" key="1">
    <source>
        <dbReference type="Pfam" id="PF23571"/>
    </source>
</evidence>
<reference evidence="3" key="3">
    <citation type="journal article" date="2018" name="Proc. Natl. Acad. Sci. U.S.A.">
        <title>d-Sedoheptulose-7-phosphate is a common precursor for the heptoses of septacidin and hygromycin B.</title>
        <authorList>
            <person name="Tang W."/>
            <person name="Guo Z."/>
            <person name="Cao Z."/>
            <person name="Wang M."/>
            <person name="Li P."/>
            <person name="Meng X."/>
            <person name="Zhao X."/>
            <person name="Xie Z."/>
            <person name="Wang W."/>
            <person name="Zhou A."/>
            <person name="Lou C."/>
            <person name="Chen Y."/>
        </authorList>
    </citation>
    <scope>NUCLEOTIDE SEQUENCE</scope>
    <source>
        <strain evidence="3">CGMCC 4.1598</strain>
    </source>
</reference>
<evidence type="ECO:0000313" key="3">
    <source>
        <dbReference type="EMBL" id="AVM80398.1"/>
    </source>
</evidence>
<dbReference type="GO" id="GO:0016881">
    <property type="term" value="F:acid-amino acid ligase activity"/>
    <property type="evidence" value="ECO:0007669"/>
    <property type="project" value="TreeGrafter"/>
</dbReference>
<proteinExistence type="predicted"/>
<dbReference type="Pfam" id="PF23571">
    <property type="entry name" value="GH3_M"/>
    <property type="match status" value="1"/>
</dbReference>
<dbReference type="Pfam" id="PF23572">
    <property type="entry name" value="GH3_C"/>
    <property type="match status" value="1"/>
</dbReference>
<dbReference type="RefSeq" id="WP_344645287.1">
    <property type="nucleotide sequence ID" value="NZ_BAAASS010000015.1"/>
</dbReference>
<protein>
    <submittedName>
        <fullName evidence="4">GH3 auxin-responsive promoter family protein</fullName>
    </submittedName>
    <submittedName>
        <fullName evidence="3">SepO</fullName>
    </submittedName>
</protein>
<dbReference type="GO" id="GO:0005737">
    <property type="term" value="C:cytoplasm"/>
    <property type="evidence" value="ECO:0007669"/>
    <property type="project" value="TreeGrafter"/>
</dbReference>
<evidence type="ECO:0000313" key="4">
    <source>
        <dbReference type="EMBL" id="MFC5229848.1"/>
    </source>
</evidence>
<dbReference type="InterPro" id="IPR004993">
    <property type="entry name" value="GH3"/>
</dbReference>
<feature type="domain" description="GH3 middle" evidence="1">
    <location>
        <begin position="338"/>
        <end position="403"/>
    </location>
</feature>
<feature type="domain" description="GH3 C-terminal" evidence="2">
    <location>
        <begin position="420"/>
        <end position="518"/>
    </location>
</feature>
<dbReference type="PANTHER" id="PTHR31901">
    <property type="entry name" value="GH3 DOMAIN-CONTAINING PROTEIN"/>
    <property type="match status" value="1"/>
</dbReference>
<sequence length="545" mass="60032">MNAEHILAEHRRLLEGMDRPYEVQRELLTTILERNAHTAFGREHGLEAVRSVEDLSRAVPICTHEEMMPWIERTMDGERNVLAADDPVVYFSSSGTTGHEKHIPVTRTYVENTFLPFLHAAFAPLLLTLPQALAVPEAVLNLWQDPTAPIGHTPKGRPHIGASQVDYREFGAASALGPGSGATWDGIPEELVSATPWDRGYYKLRLAAEQDIRLLICVNPAIAAALPYQLGLLWPRLVEDIAKGTLDGRPHTAPNPRRAKEIECHARTFGTVHPYHLWPRLSAVFVWNSALASLYLPRVREMYGPGVQLVSAPVASCEGPVAVPVDLSPGAPLYLPGCVYEFVPADGPLRADSETLSAGELEENQDYHVVFSHVGGLYRCAVNDVVRVVGRVGRTPRVEYAGRNIVRSAAGEALTEGAALRALRAACQDTGAEIRNATYYLDSKETGHGGRYRIAVAFAGPPTRSLATALDTRLSEQCEGYRAGRRSGLMEPLDMVVVHRDAFQREWERAVRAGQRPPRVKDRVFAPSEEVWNRITAQKPEITVA</sequence>
<dbReference type="Proteomes" id="UP001596156">
    <property type="component" value="Unassembled WGS sequence"/>
</dbReference>
<organism evidence="3">
    <name type="scientific">Streptomyces fimbriatus</name>
    <dbReference type="NCBI Taxonomy" id="68197"/>
    <lineage>
        <taxon>Bacteria</taxon>
        <taxon>Bacillati</taxon>
        <taxon>Actinomycetota</taxon>
        <taxon>Actinomycetes</taxon>
        <taxon>Kitasatosporales</taxon>
        <taxon>Streptomycetaceae</taxon>
        <taxon>Streptomyces</taxon>
    </lineage>
</organism>
<dbReference type="EMBL" id="MF372757">
    <property type="protein sequence ID" value="AVM80398.1"/>
    <property type="molecule type" value="Genomic_DNA"/>
</dbReference>
<reference evidence="5" key="4">
    <citation type="journal article" date="2019" name="Int. J. Syst. Evol. Microbiol.">
        <title>The Global Catalogue of Microorganisms (GCM) 10K type strain sequencing project: providing services to taxonomists for standard genome sequencing and annotation.</title>
        <authorList>
            <consortium name="The Broad Institute Genomics Platform"/>
            <consortium name="The Broad Institute Genome Sequencing Center for Infectious Disease"/>
            <person name="Wu L."/>
            <person name="Ma J."/>
        </authorList>
    </citation>
    <scope>NUCLEOTIDE SEQUENCE [LARGE SCALE GENOMIC DNA]</scope>
    <source>
        <strain evidence="5">CCM 8479</strain>
    </source>
</reference>
<gene>
    <name evidence="3" type="primary">sepO</name>
    <name evidence="4" type="ORF">ACFPN6_36015</name>
</gene>
<accession>A0A2P1G6D0</accession>
<keyword evidence="5" id="KW-1185">Reference proteome</keyword>
<dbReference type="InterPro" id="IPR055377">
    <property type="entry name" value="GH3_M"/>
</dbReference>
<dbReference type="Pfam" id="PF03321">
    <property type="entry name" value="GH3"/>
    <property type="match status" value="1"/>
</dbReference>
<name>A0A2P1G6D0_STRFI</name>
<dbReference type="PANTHER" id="PTHR31901:SF9">
    <property type="entry name" value="GH3 DOMAIN-CONTAINING PROTEIN"/>
    <property type="match status" value="1"/>
</dbReference>
<dbReference type="EMBL" id="JBHSKL010000059">
    <property type="protein sequence ID" value="MFC5229848.1"/>
    <property type="molecule type" value="Genomic_DNA"/>
</dbReference>
<evidence type="ECO:0000259" key="2">
    <source>
        <dbReference type="Pfam" id="PF23572"/>
    </source>
</evidence>
<reference evidence="3" key="2">
    <citation type="submission" date="2017-06" db="EMBL/GenBank/DDBJ databases">
        <authorList>
            <person name="Kim H.J."/>
            <person name="Triplett B.A."/>
        </authorList>
    </citation>
    <scope>NUCLEOTIDE SEQUENCE</scope>
    <source>
        <strain evidence="3">CGMCC 4.1598</strain>
    </source>
</reference>